<name>A0A319DR25_9EURO</name>
<dbReference type="Proteomes" id="UP000247810">
    <property type="component" value="Unassembled WGS sequence"/>
</dbReference>
<proteinExistence type="predicted"/>
<dbReference type="InterPro" id="IPR057965">
    <property type="entry name" value="STEEP1_dom"/>
</dbReference>
<gene>
    <name evidence="3" type="ORF">BO71DRAFT_309710</name>
</gene>
<dbReference type="STRING" id="1448320.A0A319DR25"/>
<evidence type="ECO:0000313" key="4">
    <source>
        <dbReference type="Proteomes" id="UP000247810"/>
    </source>
</evidence>
<dbReference type="EMBL" id="KZ825836">
    <property type="protein sequence ID" value="PYH96537.1"/>
    <property type="molecule type" value="Genomic_DNA"/>
</dbReference>
<protein>
    <recommendedName>
        <fullName evidence="2">STEEP1 domain-containing protein</fullName>
    </recommendedName>
</protein>
<dbReference type="VEuPathDB" id="FungiDB:BO71DRAFT_309710"/>
<evidence type="ECO:0000259" key="2">
    <source>
        <dbReference type="Pfam" id="PF25809"/>
    </source>
</evidence>
<evidence type="ECO:0000256" key="1">
    <source>
        <dbReference type="SAM" id="MobiDB-lite"/>
    </source>
</evidence>
<accession>A0A319DR25</accession>
<reference evidence="3 4" key="1">
    <citation type="submission" date="2018-02" db="EMBL/GenBank/DDBJ databases">
        <title>The genomes of Aspergillus section Nigri reveals drivers in fungal speciation.</title>
        <authorList>
            <consortium name="DOE Joint Genome Institute"/>
            <person name="Vesth T.C."/>
            <person name="Nybo J."/>
            <person name="Theobald S."/>
            <person name="Brandl J."/>
            <person name="Frisvad J.C."/>
            <person name="Nielsen K.F."/>
            <person name="Lyhne E.K."/>
            <person name="Kogle M.E."/>
            <person name="Kuo A."/>
            <person name="Riley R."/>
            <person name="Clum A."/>
            <person name="Nolan M."/>
            <person name="Lipzen A."/>
            <person name="Salamov A."/>
            <person name="Henrissat B."/>
            <person name="Wiebenga A."/>
            <person name="De vries R.P."/>
            <person name="Grigoriev I.V."/>
            <person name="Mortensen U.H."/>
            <person name="Andersen M.R."/>
            <person name="Baker S.E."/>
        </authorList>
    </citation>
    <scope>NUCLEOTIDE SEQUENCE [LARGE SCALE GENOMIC DNA]</scope>
    <source>
        <strain evidence="3 4">CBS 707.79</strain>
    </source>
</reference>
<dbReference type="Pfam" id="PF25809">
    <property type="entry name" value="STEEP1"/>
    <property type="match status" value="1"/>
</dbReference>
<feature type="compositionally biased region" description="Low complexity" evidence="1">
    <location>
        <begin position="67"/>
        <end position="90"/>
    </location>
</feature>
<dbReference type="OrthoDB" id="418131at2759"/>
<feature type="non-terminal residue" evidence="3">
    <location>
        <position position="1"/>
    </location>
</feature>
<keyword evidence="4" id="KW-1185">Reference proteome</keyword>
<feature type="compositionally biased region" description="Acidic residues" evidence="1">
    <location>
        <begin position="152"/>
        <end position="162"/>
    </location>
</feature>
<feature type="region of interest" description="Disordered" evidence="1">
    <location>
        <begin position="46"/>
        <end position="90"/>
    </location>
</feature>
<feature type="domain" description="STEEP1" evidence="2">
    <location>
        <begin position="23"/>
        <end position="183"/>
    </location>
</feature>
<feature type="compositionally biased region" description="Basic and acidic residues" evidence="1">
    <location>
        <begin position="184"/>
        <end position="202"/>
    </location>
</feature>
<sequence length="202" mass="22274">SPTTSSPPPPPPPQPTSTSTTTLPVQTHHCAFCSHLLLASTRSIPTLPRRKDPAKDSALILPLPRDASTTATATTTSNNTSNSTSGTSATHQKHYTILLSTTIPDRKPTLVRREDGFEKRLFLRCGRCRVVVGYFLDPVHFSELREDAAEGEREEEGEDGDEETARVVYLLPGALMETGSMMEESGREKGRGNEEWRRWLEG</sequence>
<organism evidence="3 4">
    <name type="scientific">Aspergillus ellipticus CBS 707.79</name>
    <dbReference type="NCBI Taxonomy" id="1448320"/>
    <lineage>
        <taxon>Eukaryota</taxon>
        <taxon>Fungi</taxon>
        <taxon>Dikarya</taxon>
        <taxon>Ascomycota</taxon>
        <taxon>Pezizomycotina</taxon>
        <taxon>Eurotiomycetes</taxon>
        <taxon>Eurotiomycetidae</taxon>
        <taxon>Eurotiales</taxon>
        <taxon>Aspergillaceae</taxon>
        <taxon>Aspergillus</taxon>
        <taxon>Aspergillus subgen. Circumdati</taxon>
    </lineage>
</organism>
<feature type="region of interest" description="Disordered" evidence="1">
    <location>
        <begin position="1"/>
        <end position="22"/>
    </location>
</feature>
<feature type="non-terminal residue" evidence="3">
    <location>
        <position position="202"/>
    </location>
</feature>
<feature type="compositionally biased region" description="Pro residues" evidence="1">
    <location>
        <begin position="1"/>
        <end position="15"/>
    </location>
</feature>
<feature type="region of interest" description="Disordered" evidence="1">
    <location>
        <begin position="177"/>
        <end position="202"/>
    </location>
</feature>
<dbReference type="AlphaFoldDB" id="A0A319DR25"/>
<feature type="region of interest" description="Disordered" evidence="1">
    <location>
        <begin position="146"/>
        <end position="165"/>
    </location>
</feature>
<evidence type="ECO:0000313" key="3">
    <source>
        <dbReference type="EMBL" id="PYH96537.1"/>
    </source>
</evidence>